<evidence type="ECO:0000259" key="3">
    <source>
        <dbReference type="Pfam" id="PF13539"/>
    </source>
</evidence>
<dbReference type="Pfam" id="PF13539">
    <property type="entry name" value="Peptidase_M15_4"/>
    <property type="match status" value="1"/>
</dbReference>
<dbReference type="Gene3D" id="1.10.101.10">
    <property type="entry name" value="PGBD-like superfamily/PGBD"/>
    <property type="match status" value="1"/>
</dbReference>
<reference evidence="4 5" key="1">
    <citation type="submission" date="2024-08" db="EMBL/GenBank/DDBJ databases">
        <authorList>
            <person name="Lu H."/>
        </authorList>
    </citation>
    <scope>NUCLEOTIDE SEQUENCE [LARGE SCALE GENOMIC DNA]</scope>
    <source>
        <strain evidence="4 5">DXS20W</strain>
    </source>
</reference>
<organism evidence="4 5">
    <name type="scientific">Pelomonas lactea</name>
    <dbReference type="NCBI Taxonomy" id="3299030"/>
    <lineage>
        <taxon>Bacteria</taxon>
        <taxon>Pseudomonadati</taxon>
        <taxon>Pseudomonadota</taxon>
        <taxon>Betaproteobacteria</taxon>
        <taxon>Burkholderiales</taxon>
        <taxon>Sphaerotilaceae</taxon>
        <taxon>Roseateles</taxon>
    </lineage>
</organism>
<dbReference type="PANTHER" id="PTHR34408:SF1">
    <property type="entry name" value="GLYCOSYL HYDROLASE FAMILY 19 DOMAIN-CONTAINING PROTEIN HI_1415"/>
    <property type="match status" value="1"/>
</dbReference>
<evidence type="ECO:0000313" key="4">
    <source>
        <dbReference type="EMBL" id="MFG6464494.1"/>
    </source>
</evidence>
<dbReference type="CDD" id="cd14845">
    <property type="entry name" value="L-Ala-D-Glu_peptidase_like"/>
    <property type="match status" value="1"/>
</dbReference>
<keyword evidence="5" id="KW-1185">Reference proteome</keyword>
<dbReference type="Pfam" id="PF01471">
    <property type="entry name" value="PG_binding_1"/>
    <property type="match status" value="1"/>
</dbReference>
<feature type="domain" description="Glycoside hydrolase family 19 catalytic" evidence="1">
    <location>
        <begin position="278"/>
        <end position="366"/>
    </location>
</feature>
<feature type="domain" description="Peptidase M15C" evidence="3">
    <location>
        <begin position="50"/>
        <end position="115"/>
    </location>
</feature>
<dbReference type="GO" id="GO:0016787">
    <property type="term" value="F:hydrolase activity"/>
    <property type="evidence" value="ECO:0007669"/>
    <property type="project" value="UniProtKB-KW"/>
</dbReference>
<comment type="caution">
    <text evidence="4">The sequence shown here is derived from an EMBL/GenBank/DDBJ whole genome shotgun (WGS) entry which is preliminary data.</text>
</comment>
<dbReference type="SUPFAM" id="SSF47090">
    <property type="entry name" value="PGBD-like"/>
    <property type="match status" value="1"/>
</dbReference>
<protein>
    <submittedName>
        <fullName evidence="4">Glycoside hydrolase family 19 protein</fullName>
    </submittedName>
</protein>
<gene>
    <name evidence="4" type="ORF">ACG04Q_23185</name>
</gene>
<dbReference type="Gene3D" id="1.10.530.10">
    <property type="match status" value="1"/>
</dbReference>
<dbReference type="InterPro" id="IPR000726">
    <property type="entry name" value="Glyco_hydro_19_cat"/>
</dbReference>
<dbReference type="EMBL" id="JBIGHX010000010">
    <property type="protein sequence ID" value="MFG6464494.1"/>
    <property type="molecule type" value="Genomic_DNA"/>
</dbReference>
<evidence type="ECO:0000313" key="5">
    <source>
        <dbReference type="Proteomes" id="UP001606302"/>
    </source>
</evidence>
<proteinExistence type="predicted"/>
<dbReference type="InterPro" id="IPR002477">
    <property type="entry name" value="Peptidoglycan-bd-like"/>
</dbReference>
<keyword evidence="4" id="KW-0378">Hydrolase</keyword>
<dbReference type="RefSeq" id="WP_394513914.1">
    <property type="nucleotide sequence ID" value="NZ_JBIGHX010000010.1"/>
</dbReference>
<dbReference type="SUPFAM" id="SSF53955">
    <property type="entry name" value="Lysozyme-like"/>
    <property type="match status" value="1"/>
</dbReference>
<dbReference type="PANTHER" id="PTHR34408">
    <property type="entry name" value="FAMILY PROTEIN, PUTATIVE-RELATED"/>
    <property type="match status" value="1"/>
</dbReference>
<dbReference type="SUPFAM" id="SSF55166">
    <property type="entry name" value="Hedgehog/DD-peptidase"/>
    <property type="match status" value="1"/>
</dbReference>
<dbReference type="InterPro" id="IPR039561">
    <property type="entry name" value="Peptidase_M15C"/>
</dbReference>
<name>A0ABW7GR78_9BURK</name>
<dbReference type="Proteomes" id="UP001606302">
    <property type="component" value="Unassembled WGS sequence"/>
</dbReference>
<dbReference type="InterPro" id="IPR023346">
    <property type="entry name" value="Lysozyme-like_dom_sf"/>
</dbReference>
<accession>A0ABW7GR78</accession>
<dbReference type="Gene3D" id="3.30.1380.10">
    <property type="match status" value="1"/>
</dbReference>
<sequence>MSDLVREQSVFLLHVCELVKKAGELGFSASAGELYRTPEQQALHVRNGRSTTMASQHLKRLAIDLNFFRDAPDGRPLLISDVETLRPIGQFWEGLDAANRWGGNWTTFKDTPHFERREAPAAAAVPAPSAAAMPAVAGTRGRGLTTGSVGARCSNARDDVESVQQLLNLCSSAGRVQLPEPLKADGAFGQKTLDAIMAFQRSALGQGEPDGRVDANGATLLSLCESLPEALEPPWLSLLYLRAKDEDVADFAPRLRQVMANRHIDTPLRQAHFLAQVGHESGEFRFRAEIANGEAYQGRVDLGNLQPGDGRKFKGRGLIQLTGRANYGEYGRAIGREAELLATPELVETDPELCVDVAGWFWAKKNLNNLADVDDLTSLTKRVNGGLNGIDDRRRLLLRARALLGA</sequence>
<dbReference type="InterPro" id="IPR036365">
    <property type="entry name" value="PGBD-like_sf"/>
</dbReference>
<evidence type="ECO:0000259" key="1">
    <source>
        <dbReference type="Pfam" id="PF00182"/>
    </source>
</evidence>
<dbReference type="InterPro" id="IPR052354">
    <property type="entry name" value="Cell_Wall_Dynamics_Protein"/>
</dbReference>
<dbReference type="InterPro" id="IPR036366">
    <property type="entry name" value="PGBDSf"/>
</dbReference>
<feature type="domain" description="Peptidoglycan binding-like" evidence="2">
    <location>
        <begin position="157"/>
        <end position="216"/>
    </location>
</feature>
<evidence type="ECO:0000259" key="2">
    <source>
        <dbReference type="Pfam" id="PF01471"/>
    </source>
</evidence>
<dbReference type="InterPro" id="IPR009045">
    <property type="entry name" value="Zn_M74/Hedgehog-like"/>
</dbReference>
<dbReference type="Pfam" id="PF00182">
    <property type="entry name" value="Glyco_hydro_19"/>
    <property type="match status" value="1"/>
</dbReference>